<gene>
    <name evidence="1" type="ORF">POCTA_138.1.T1110009</name>
</gene>
<dbReference type="EMBL" id="CAJJDP010000111">
    <property type="protein sequence ID" value="CAD8196128.1"/>
    <property type="molecule type" value="Genomic_DNA"/>
</dbReference>
<comment type="caution">
    <text evidence="1">The sequence shown here is derived from an EMBL/GenBank/DDBJ whole genome shotgun (WGS) entry which is preliminary data.</text>
</comment>
<protein>
    <submittedName>
        <fullName evidence="1">Uncharacterized protein</fullName>
    </submittedName>
</protein>
<keyword evidence="2" id="KW-1185">Reference proteome</keyword>
<name>A0A8S1X1C4_PAROT</name>
<proteinExistence type="predicted"/>
<evidence type="ECO:0000313" key="1">
    <source>
        <dbReference type="EMBL" id="CAD8196128.1"/>
    </source>
</evidence>
<evidence type="ECO:0000313" key="2">
    <source>
        <dbReference type="Proteomes" id="UP000683925"/>
    </source>
</evidence>
<reference evidence="1" key="1">
    <citation type="submission" date="2021-01" db="EMBL/GenBank/DDBJ databases">
        <authorList>
            <consortium name="Genoscope - CEA"/>
            <person name="William W."/>
        </authorList>
    </citation>
    <scope>NUCLEOTIDE SEQUENCE</scope>
</reference>
<dbReference type="Proteomes" id="UP000683925">
    <property type="component" value="Unassembled WGS sequence"/>
</dbReference>
<accession>A0A8S1X1C4</accession>
<organism evidence="1 2">
    <name type="scientific">Paramecium octaurelia</name>
    <dbReference type="NCBI Taxonomy" id="43137"/>
    <lineage>
        <taxon>Eukaryota</taxon>
        <taxon>Sar</taxon>
        <taxon>Alveolata</taxon>
        <taxon>Ciliophora</taxon>
        <taxon>Intramacronucleata</taxon>
        <taxon>Oligohymenophorea</taxon>
        <taxon>Peniculida</taxon>
        <taxon>Parameciidae</taxon>
        <taxon>Paramecium</taxon>
    </lineage>
</organism>
<dbReference type="AlphaFoldDB" id="A0A8S1X1C4"/>
<sequence>MFHMIEIFYNHVVSVQILAYQKLCLLIEKDRSYLGNNFGNLKNCEND</sequence>